<dbReference type="PANTHER" id="PTHR43367">
    <property type="match status" value="1"/>
</dbReference>
<dbReference type="PROSITE" id="PS50110">
    <property type="entry name" value="RESPONSE_REGULATORY"/>
    <property type="match status" value="1"/>
</dbReference>
<name>A0A1K1NZ89_SELRU</name>
<dbReference type="EMBL" id="FPJA01000007">
    <property type="protein sequence ID" value="SFW40585.1"/>
    <property type="molecule type" value="Genomic_DNA"/>
</dbReference>
<dbReference type="InterPro" id="IPR011006">
    <property type="entry name" value="CheY-like_superfamily"/>
</dbReference>
<dbReference type="Pfam" id="PF03861">
    <property type="entry name" value="ANTAR"/>
    <property type="match status" value="1"/>
</dbReference>
<evidence type="ECO:0000259" key="3">
    <source>
        <dbReference type="PROSITE" id="PS50921"/>
    </source>
</evidence>
<feature type="domain" description="Response regulatory" evidence="2">
    <location>
        <begin position="9"/>
        <end position="123"/>
    </location>
</feature>
<feature type="domain" description="ANTAR" evidence="3">
    <location>
        <begin position="129"/>
        <end position="190"/>
    </location>
</feature>
<reference evidence="5" key="1">
    <citation type="submission" date="2016-11" db="EMBL/GenBank/DDBJ databases">
        <authorList>
            <person name="Varghese N."/>
            <person name="Submissions S."/>
        </authorList>
    </citation>
    <scope>NUCLEOTIDE SEQUENCE [LARGE SCALE GENOMIC DNA]</scope>
    <source>
        <strain evidence="5">C3</strain>
    </source>
</reference>
<evidence type="ECO:0000256" key="1">
    <source>
        <dbReference type="PROSITE-ProRule" id="PRU00169"/>
    </source>
</evidence>
<dbReference type="Gene3D" id="1.10.10.10">
    <property type="entry name" value="Winged helix-like DNA-binding domain superfamily/Winged helix DNA-binding domain"/>
    <property type="match status" value="1"/>
</dbReference>
<dbReference type="GO" id="GO:0003723">
    <property type="term" value="F:RNA binding"/>
    <property type="evidence" value="ECO:0007669"/>
    <property type="project" value="InterPro"/>
</dbReference>
<dbReference type="SMART" id="SM01012">
    <property type="entry name" value="ANTAR"/>
    <property type="match status" value="1"/>
</dbReference>
<gene>
    <name evidence="4" type="ORF">SAMN02910323_1649</name>
</gene>
<accession>A0A1K1NZ89</accession>
<dbReference type="Proteomes" id="UP000182958">
    <property type="component" value="Unassembled WGS sequence"/>
</dbReference>
<dbReference type="SUPFAM" id="SSF52172">
    <property type="entry name" value="CheY-like"/>
    <property type="match status" value="1"/>
</dbReference>
<evidence type="ECO:0000313" key="4">
    <source>
        <dbReference type="EMBL" id="SFW40585.1"/>
    </source>
</evidence>
<dbReference type="Pfam" id="PF00072">
    <property type="entry name" value="Response_reg"/>
    <property type="match status" value="1"/>
</dbReference>
<dbReference type="InterPro" id="IPR001789">
    <property type="entry name" value="Sig_transdc_resp-reg_receiver"/>
</dbReference>
<proteinExistence type="predicted"/>
<dbReference type="PROSITE" id="PS50921">
    <property type="entry name" value="ANTAR"/>
    <property type="match status" value="1"/>
</dbReference>
<dbReference type="SMART" id="SM00448">
    <property type="entry name" value="REC"/>
    <property type="match status" value="1"/>
</dbReference>
<dbReference type="InterPro" id="IPR036388">
    <property type="entry name" value="WH-like_DNA-bd_sf"/>
</dbReference>
<dbReference type="GO" id="GO:0000160">
    <property type="term" value="P:phosphorelay signal transduction system"/>
    <property type="evidence" value="ECO:0007669"/>
    <property type="project" value="InterPro"/>
</dbReference>
<keyword evidence="1" id="KW-0597">Phosphoprotein</keyword>
<dbReference type="PANTHER" id="PTHR43367:SF1">
    <property type="entry name" value="TWO-COMPONENT RESPONSE REGULATOR-LIKE APRR6-RELATED"/>
    <property type="match status" value="1"/>
</dbReference>
<dbReference type="InterPro" id="IPR008327">
    <property type="entry name" value="Sig_transdc_resp-reg_antiterm"/>
</dbReference>
<protein>
    <submittedName>
        <fullName evidence="4">Response regulator receiver and ANTAR domain protein</fullName>
    </submittedName>
</protein>
<dbReference type="InterPro" id="IPR005561">
    <property type="entry name" value="ANTAR"/>
</dbReference>
<sequence length="197" mass="22052">MQENKKSLRIVIADNESLIRLDIREMLEDAGHEVVGEAVNGRRAVELTRQHCPDLVLMDIKMPEMDGITAAGKIYADKIAPVILLTAFSQPDIVDKAKDSGVLGYLVKPVQESQLFPAIEIALSRWQEMQGLEDELEKLKDSLETRKMVDRAKGIIMAAHKLGEQEAYRRMQQYAMQKRVPLKDVAQSIIRAAGGKA</sequence>
<evidence type="ECO:0000259" key="2">
    <source>
        <dbReference type="PROSITE" id="PS50110"/>
    </source>
</evidence>
<dbReference type="Gene3D" id="3.40.50.2300">
    <property type="match status" value="1"/>
</dbReference>
<keyword evidence="5" id="KW-1185">Reference proteome</keyword>
<evidence type="ECO:0000313" key="5">
    <source>
        <dbReference type="Proteomes" id="UP000182958"/>
    </source>
</evidence>
<dbReference type="AlphaFoldDB" id="A0A1K1NZ89"/>
<dbReference type="PIRSF" id="PIRSF036382">
    <property type="entry name" value="RR_antiterm"/>
    <property type="match status" value="1"/>
</dbReference>
<dbReference type="RefSeq" id="WP_072306241.1">
    <property type="nucleotide sequence ID" value="NZ_FPJA01000007.1"/>
</dbReference>
<feature type="modified residue" description="4-aspartylphosphate" evidence="1">
    <location>
        <position position="59"/>
    </location>
</feature>
<organism evidence="4 5">
    <name type="scientific">Selenomonas ruminantium</name>
    <dbReference type="NCBI Taxonomy" id="971"/>
    <lineage>
        <taxon>Bacteria</taxon>
        <taxon>Bacillati</taxon>
        <taxon>Bacillota</taxon>
        <taxon>Negativicutes</taxon>
        <taxon>Selenomonadales</taxon>
        <taxon>Selenomonadaceae</taxon>
        <taxon>Selenomonas</taxon>
    </lineage>
</organism>